<comment type="subunit">
    <text evidence="11">Component of the nuclear pore complex (NPC)-associated TREX-2 complex (transcription and export complex 2). Component of the SAGA transcription coactivator-HAT complex. Within the SAGA complex, participates to a subcomplex of SAGA called the DUB module (deubiquitination module).</text>
</comment>
<dbReference type="InterPro" id="IPR018783">
    <property type="entry name" value="TF_ENY2"/>
</dbReference>
<keyword evidence="10 11" id="KW-0539">Nucleus</keyword>
<reference evidence="12 13" key="1">
    <citation type="journal article" date="2010" name="Nature">
        <title>The Ectocarpus genome and the independent evolution of multicellularity in brown algae.</title>
        <authorList>
            <person name="Cock J.M."/>
            <person name="Sterck L."/>
            <person name="Rouze P."/>
            <person name="Scornet D."/>
            <person name="Allen A.E."/>
            <person name="Amoutzias G."/>
            <person name="Anthouard V."/>
            <person name="Artiguenave F."/>
            <person name="Aury J.M."/>
            <person name="Badger J.H."/>
            <person name="Beszteri B."/>
            <person name="Billiau K."/>
            <person name="Bonnet E."/>
            <person name="Bothwell J.H."/>
            <person name="Bowler C."/>
            <person name="Boyen C."/>
            <person name="Brownlee C."/>
            <person name="Carrano C.J."/>
            <person name="Charrier B."/>
            <person name="Cho G.Y."/>
            <person name="Coelho S.M."/>
            <person name="Collen J."/>
            <person name="Corre E."/>
            <person name="Da Silva C."/>
            <person name="Delage L."/>
            <person name="Delaroque N."/>
            <person name="Dittami S.M."/>
            <person name="Doulbeau S."/>
            <person name="Elias M."/>
            <person name="Farnham G."/>
            <person name="Gachon C.M."/>
            <person name="Gschloessl B."/>
            <person name="Heesch S."/>
            <person name="Jabbari K."/>
            <person name="Jubin C."/>
            <person name="Kawai H."/>
            <person name="Kimura K."/>
            <person name="Kloareg B."/>
            <person name="Kupper F.C."/>
            <person name="Lang D."/>
            <person name="Le Bail A."/>
            <person name="Leblanc C."/>
            <person name="Lerouge P."/>
            <person name="Lohr M."/>
            <person name="Lopez P.J."/>
            <person name="Martens C."/>
            <person name="Maumus F."/>
            <person name="Michel G."/>
            <person name="Miranda-Saavedra D."/>
            <person name="Morales J."/>
            <person name="Moreau H."/>
            <person name="Motomura T."/>
            <person name="Nagasato C."/>
            <person name="Napoli C.A."/>
            <person name="Nelson D.R."/>
            <person name="Nyvall-Collen P."/>
            <person name="Peters A.F."/>
            <person name="Pommier C."/>
            <person name="Potin P."/>
            <person name="Poulain J."/>
            <person name="Quesneville H."/>
            <person name="Read B."/>
            <person name="Rensing S.A."/>
            <person name="Ritter A."/>
            <person name="Rousvoal S."/>
            <person name="Samanta M."/>
            <person name="Samson G."/>
            <person name="Schroeder D.C."/>
            <person name="Segurens B."/>
            <person name="Strittmatter M."/>
            <person name="Tonon T."/>
            <person name="Tregear J.W."/>
            <person name="Valentin K."/>
            <person name="von Dassow P."/>
            <person name="Yamagishi T."/>
            <person name="Van de Peer Y."/>
            <person name="Wincker P."/>
        </authorList>
    </citation>
    <scope>NUCLEOTIDE SEQUENCE [LARGE SCALE GENOMIC DNA]</scope>
    <source>
        <strain evidence="13">Ec32 / CCAP1310/4</strain>
    </source>
</reference>
<evidence type="ECO:0000256" key="1">
    <source>
        <dbReference type="ARBA" id="ARBA00004642"/>
    </source>
</evidence>
<dbReference type="STRING" id="2880.D7FVF5"/>
<keyword evidence="6 11" id="KW-0811">Translocation</keyword>
<dbReference type="GO" id="GO:0015031">
    <property type="term" value="P:protein transport"/>
    <property type="evidence" value="ECO:0007669"/>
    <property type="project" value="UniProtKB-KW"/>
</dbReference>
<evidence type="ECO:0000256" key="11">
    <source>
        <dbReference type="HAMAP-Rule" id="MF_03046"/>
    </source>
</evidence>
<dbReference type="Proteomes" id="UP000002630">
    <property type="component" value="Linkage Group LG17"/>
</dbReference>
<proteinExistence type="inferred from homology"/>
<comment type="subcellular location">
    <subcellularLocation>
        <location evidence="1 11">Nucleus</location>
        <location evidence="1 11">Nucleoplasm</location>
    </subcellularLocation>
</comment>
<dbReference type="EMBL" id="FN648475">
    <property type="protein sequence ID" value="CBJ26327.1"/>
    <property type="molecule type" value="Genomic_DNA"/>
</dbReference>
<evidence type="ECO:0000256" key="4">
    <source>
        <dbReference type="ARBA" id="ARBA00022853"/>
    </source>
</evidence>
<evidence type="ECO:0000256" key="10">
    <source>
        <dbReference type="ARBA" id="ARBA00023242"/>
    </source>
</evidence>
<evidence type="ECO:0000256" key="5">
    <source>
        <dbReference type="ARBA" id="ARBA00022927"/>
    </source>
</evidence>
<evidence type="ECO:0000256" key="9">
    <source>
        <dbReference type="ARBA" id="ARBA00023163"/>
    </source>
</evidence>
<dbReference type="OrthoDB" id="6221744at2759"/>
<name>D7FVF5_ECTSI</name>
<keyword evidence="8 11" id="KW-0010">Activator</keyword>
<keyword evidence="2 11" id="KW-0813">Transport</keyword>
<dbReference type="GO" id="GO:0005643">
    <property type="term" value="C:nuclear pore"/>
    <property type="evidence" value="ECO:0007669"/>
    <property type="project" value="UniProtKB-UniRule"/>
</dbReference>
<evidence type="ECO:0000313" key="13">
    <source>
        <dbReference type="Proteomes" id="UP000002630"/>
    </source>
</evidence>
<dbReference type="EMBL" id="FN649742">
    <property type="protein sequence ID" value="CBJ26327.1"/>
    <property type="molecule type" value="Genomic_DNA"/>
</dbReference>
<organism evidence="12 13">
    <name type="scientific">Ectocarpus siliculosus</name>
    <name type="common">Brown alga</name>
    <name type="synonym">Conferva siliculosa</name>
    <dbReference type="NCBI Taxonomy" id="2880"/>
    <lineage>
        <taxon>Eukaryota</taxon>
        <taxon>Sar</taxon>
        <taxon>Stramenopiles</taxon>
        <taxon>Ochrophyta</taxon>
        <taxon>PX clade</taxon>
        <taxon>Phaeophyceae</taxon>
        <taxon>Ectocarpales</taxon>
        <taxon>Ectocarpaceae</taxon>
        <taxon>Ectocarpus</taxon>
    </lineage>
</organism>
<dbReference type="GO" id="GO:0070390">
    <property type="term" value="C:transcription export complex 2"/>
    <property type="evidence" value="ECO:0007669"/>
    <property type="project" value="UniProtKB-UniRule"/>
</dbReference>
<keyword evidence="9 11" id="KW-0804">Transcription</keyword>
<comment type="function">
    <text evidence="11">Involved in mRNA export coupled transcription activation by association with both the TREX-2 and the SAGA complexes. The transcription regulatory histone acetylation (HAT) complex SAGA is a multiprotein complex that activates transcription by remodeling chromatin and mediating histone acetylation and deubiquitination. Within the SAGA complex, participates to a subcomplex that specifically deubiquitinates histones. The SAGA complex is recruited to specific gene promoters by activators, where it is required for transcription. The TREX-2 complex functions in docking export-competent ribonucleoprotein particles (mRNPs) to the nuclear entrance of the nuclear pore complex (nuclear basket). TREX-2 participates in mRNA export and accurate chromatin positioning in the nucleus by tethering genes to the nuclear periphery.</text>
</comment>
<dbReference type="InterPro" id="IPR038212">
    <property type="entry name" value="TF_EnY2_sf"/>
</dbReference>
<dbReference type="FunFam" id="1.10.246.140:FF:000001">
    <property type="entry name" value="Transcription and mRNA export factor ENY2"/>
    <property type="match status" value="1"/>
</dbReference>
<dbReference type="PANTHER" id="PTHR12514">
    <property type="entry name" value="ENHANCER OF YELLOW 2 TRANSCRIPTION FACTOR"/>
    <property type="match status" value="1"/>
</dbReference>
<dbReference type="GO" id="GO:0006368">
    <property type="term" value="P:transcription elongation by RNA polymerase II"/>
    <property type="evidence" value="ECO:0007669"/>
    <property type="project" value="UniProtKB-UniRule"/>
</dbReference>
<keyword evidence="13" id="KW-1185">Reference proteome</keyword>
<dbReference type="Pfam" id="PF10163">
    <property type="entry name" value="EnY2"/>
    <property type="match status" value="1"/>
</dbReference>
<dbReference type="GO" id="GO:0005654">
    <property type="term" value="C:nucleoplasm"/>
    <property type="evidence" value="ECO:0007669"/>
    <property type="project" value="UniProtKB-SubCell"/>
</dbReference>
<keyword evidence="7 11" id="KW-0805">Transcription regulation</keyword>
<dbReference type="InParanoid" id="D7FVF5"/>
<protein>
    <recommendedName>
        <fullName evidence="11">Transcription and mRNA export factor ENY2</fullName>
    </recommendedName>
    <alternativeName>
        <fullName evidence="11">Enhancer of yellow 2 transcription factor homolog</fullName>
    </alternativeName>
</protein>
<evidence type="ECO:0000256" key="7">
    <source>
        <dbReference type="ARBA" id="ARBA00023015"/>
    </source>
</evidence>
<evidence type="ECO:0000256" key="6">
    <source>
        <dbReference type="ARBA" id="ARBA00023010"/>
    </source>
</evidence>
<evidence type="ECO:0000256" key="8">
    <source>
        <dbReference type="ARBA" id="ARBA00023159"/>
    </source>
</evidence>
<comment type="similarity">
    <text evidence="11">Belongs to the ENY2 family.</text>
</comment>
<gene>
    <name evidence="12" type="ORF">Esi_0029_0142</name>
</gene>
<dbReference type="eggNOG" id="KOG4479">
    <property type="taxonomic scope" value="Eukaryota"/>
</dbReference>
<keyword evidence="3 11" id="KW-0509">mRNA transport</keyword>
<dbReference type="Gene3D" id="1.10.246.140">
    <property type="match status" value="1"/>
</dbReference>
<dbReference type="HAMAP" id="MF_03046">
    <property type="entry name" value="ENY2_Sus1"/>
    <property type="match status" value="1"/>
</dbReference>
<evidence type="ECO:0000256" key="2">
    <source>
        <dbReference type="ARBA" id="ARBA00022448"/>
    </source>
</evidence>
<dbReference type="OMA" id="RLMCRNI"/>
<dbReference type="AlphaFoldDB" id="D7FVF5"/>
<dbReference type="GO" id="GO:0000124">
    <property type="term" value="C:SAGA complex"/>
    <property type="evidence" value="ECO:0007669"/>
    <property type="project" value="UniProtKB-UniRule"/>
</dbReference>
<accession>D7FVF5</accession>
<keyword evidence="5 11" id="KW-0653">Protein transport</keyword>
<dbReference type="GO" id="GO:0071819">
    <property type="term" value="C:DUBm complex"/>
    <property type="evidence" value="ECO:0007669"/>
    <property type="project" value="UniProtKB-UniRule"/>
</dbReference>
<dbReference type="GO" id="GO:0003713">
    <property type="term" value="F:transcription coactivator activity"/>
    <property type="evidence" value="ECO:0007669"/>
    <property type="project" value="UniProtKB-UniRule"/>
</dbReference>
<sequence length="100" mass="11856">MSDKQERRRKDEAVRATIMQKLIETGERERLKDLLRERLIQCGWRDELKEHCKEIIRGKGLEKISVDELVDEITPRGRATVPDDIKAELLQRIRKFLQST</sequence>
<evidence type="ECO:0000256" key="3">
    <source>
        <dbReference type="ARBA" id="ARBA00022816"/>
    </source>
</evidence>
<keyword evidence="4 11" id="KW-0156">Chromatin regulator</keyword>
<evidence type="ECO:0000313" key="12">
    <source>
        <dbReference type="EMBL" id="CBJ26327.1"/>
    </source>
</evidence>
<dbReference type="GO" id="GO:0006406">
    <property type="term" value="P:mRNA export from nucleus"/>
    <property type="evidence" value="ECO:0007669"/>
    <property type="project" value="UniProtKB-UniRule"/>
</dbReference>
<dbReference type="GO" id="GO:0006325">
    <property type="term" value="P:chromatin organization"/>
    <property type="evidence" value="ECO:0007669"/>
    <property type="project" value="UniProtKB-KW"/>
</dbReference>